<dbReference type="RefSeq" id="WP_390224853.1">
    <property type="nucleotide sequence ID" value="NZ_JBHTAA010000005.1"/>
</dbReference>
<sequence>MKYFRQLSNPSIRNIPNNVDALPESLNVHLLPVGRLAVFENTVHL</sequence>
<dbReference type="AlphaFoldDB" id="A0ABD5ZHR6"/>
<evidence type="ECO:0000313" key="1">
    <source>
        <dbReference type="EMBL" id="MFC7204826.1"/>
    </source>
</evidence>
<dbReference type="EMBL" id="JBHTAA010000005">
    <property type="protein sequence ID" value="MFC7204826.1"/>
    <property type="molecule type" value="Genomic_DNA"/>
</dbReference>
<proteinExistence type="predicted"/>
<keyword evidence="2" id="KW-1185">Reference proteome</keyword>
<gene>
    <name evidence="1" type="ORF">ACFQJC_15020</name>
</gene>
<dbReference type="Proteomes" id="UP001596481">
    <property type="component" value="Unassembled WGS sequence"/>
</dbReference>
<organism evidence="1 2">
    <name type="scientific">Haloferax namakaokahaiae</name>
    <dbReference type="NCBI Taxonomy" id="1748331"/>
    <lineage>
        <taxon>Archaea</taxon>
        <taxon>Methanobacteriati</taxon>
        <taxon>Methanobacteriota</taxon>
        <taxon>Stenosarchaea group</taxon>
        <taxon>Halobacteria</taxon>
        <taxon>Halobacteriales</taxon>
        <taxon>Haloferacaceae</taxon>
        <taxon>Haloferax</taxon>
    </lineage>
</organism>
<comment type="caution">
    <text evidence="1">The sequence shown here is derived from an EMBL/GenBank/DDBJ whole genome shotgun (WGS) entry which is preliminary data.</text>
</comment>
<accession>A0ABD5ZHR6</accession>
<evidence type="ECO:0000313" key="2">
    <source>
        <dbReference type="Proteomes" id="UP001596481"/>
    </source>
</evidence>
<reference evidence="1 2" key="1">
    <citation type="journal article" date="2019" name="Int. J. Syst. Evol. Microbiol.">
        <title>The Global Catalogue of Microorganisms (GCM) 10K type strain sequencing project: providing services to taxonomists for standard genome sequencing and annotation.</title>
        <authorList>
            <consortium name="The Broad Institute Genomics Platform"/>
            <consortium name="The Broad Institute Genome Sequencing Center for Infectious Disease"/>
            <person name="Wu L."/>
            <person name="Ma J."/>
        </authorList>
    </citation>
    <scope>NUCLEOTIDE SEQUENCE [LARGE SCALE GENOMIC DNA]</scope>
    <source>
        <strain evidence="1 2">DSM 29988</strain>
    </source>
</reference>
<name>A0ABD5ZHR6_9EURY</name>
<protein>
    <submittedName>
        <fullName evidence="1">Uncharacterized protein</fullName>
    </submittedName>
</protein>